<dbReference type="Gene3D" id="3.40.630.30">
    <property type="match status" value="1"/>
</dbReference>
<dbReference type="InterPro" id="IPR000182">
    <property type="entry name" value="GNAT_dom"/>
</dbReference>
<dbReference type="Pfam" id="PF00583">
    <property type="entry name" value="Acetyltransf_1"/>
    <property type="match status" value="1"/>
</dbReference>
<organism evidence="2 3">
    <name type="scientific">Microbacterium resistens</name>
    <dbReference type="NCBI Taxonomy" id="156977"/>
    <lineage>
        <taxon>Bacteria</taxon>
        <taxon>Bacillati</taxon>
        <taxon>Actinomycetota</taxon>
        <taxon>Actinomycetes</taxon>
        <taxon>Micrococcales</taxon>
        <taxon>Microbacteriaceae</taxon>
        <taxon>Microbacterium</taxon>
    </lineage>
</organism>
<dbReference type="InterPro" id="IPR016181">
    <property type="entry name" value="Acyl_CoA_acyltransferase"/>
</dbReference>
<dbReference type="EMBL" id="JAVDUM010000002">
    <property type="protein sequence ID" value="MDR6865967.1"/>
    <property type="molecule type" value="Genomic_DNA"/>
</dbReference>
<name>A0ABU1S8M1_9MICO</name>
<evidence type="ECO:0000313" key="3">
    <source>
        <dbReference type="Proteomes" id="UP001259347"/>
    </source>
</evidence>
<gene>
    <name evidence="2" type="ORF">J2Y69_000552</name>
</gene>
<dbReference type="RefSeq" id="WP_310017299.1">
    <property type="nucleotide sequence ID" value="NZ_JAVDUM010000002.1"/>
</dbReference>
<dbReference type="CDD" id="cd04301">
    <property type="entry name" value="NAT_SF"/>
    <property type="match status" value="1"/>
</dbReference>
<protein>
    <submittedName>
        <fullName evidence="2">GNAT superfamily N-acetyltransferase</fullName>
    </submittedName>
</protein>
<evidence type="ECO:0000313" key="2">
    <source>
        <dbReference type="EMBL" id="MDR6865967.1"/>
    </source>
</evidence>
<dbReference type="Proteomes" id="UP001259347">
    <property type="component" value="Unassembled WGS sequence"/>
</dbReference>
<accession>A0ABU1S8M1</accession>
<dbReference type="SUPFAM" id="SSF55729">
    <property type="entry name" value="Acyl-CoA N-acyltransferases (Nat)"/>
    <property type="match status" value="1"/>
</dbReference>
<dbReference type="PROSITE" id="PS51186">
    <property type="entry name" value="GNAT"/>
    <property type="match status" value="1"/>
</dbReference>
<proteinExistence type="predicted"/>
<reference evidence="2 3" key="1">
    <citation type="submission" date="2023-07" db="EMBL/GenBank/DDBJ databases">
        <title>Sorghum-associated microbial communities from plants grown in Nebraska, USA.</title>
        <authorList>
            <person name="Schachtman D."/>
        </authorList>
    </citation>
    <scope>NUCLEOTIDE SEQUENCE [LARGE SCALE GENOMIC DNA]</scope>
    <source>
        <strain evidence="2 3">2980</strain>
    </source>
</reference>
<sequence>MTTTTGTRTDGTRTAETRAALSIESLVVPERLDEPDAADFLAFAALNRRICEHDAGRPELCPSPEEMLPAWRDTTDMLSLGFVARRGKVIVGMVAVYISQEEGSTIAEFDLLVAPEEWGEGIEDALLARAEEEGRRRARTSLQTWTLHRPAEGADAMDALTPRTGWGRVSETPLAAFLGRHGYALEQVERNSEFDLRADAAPLTEMLERACTAAGPDYRQLSWTLPTPPELRDGFAAILARMAMDAPSGDLDIDEERWDAARVERRERHFAEAGQLVSVAAVIHEPSGVLAAYNELVVGADRTRVTHQYGTLVHAEHRGHRLGTIVKCANLLRWRELVPDSPVVSTFNAEENRPMLDINEAIGFAPASYAAAWQKPAGA</sequence>
<feature type="domain" description="N-acetyltransferase" evidence="1">
    <location>
        <begin position="30"/>
        <end position="208"/>
    </location>
</feature>
<evidence type="ECO:0000259" key="1">
    <source>
        <dbReference type="PROSITE" id="PS51186"/>
    </source>
</evidence>
<keyword evidence="3" id="KW-1185">Reference proteome</keyword>
<comment type="caution">
    <text evidence="2">The sequence shown here is derived from an EMBL/GenBank/DDBJ whole genome shotgun (WGS) entry which is preliminary data.</text>
</comment>